<sequence length="201" mass="22776">MSWWINIVEPTIAGILHKLLPFFICWSLWKAKNAKIFGRTSTSTNQIIADILCQIKTNFEDYPMADTSLRVRSFFSAGLLDSLIEKKRPRVFPVYWHPPSIGWFKLNCDGAFEGIPRLASGGDIITKNNGSPLAVSQVSMKNPCTVLERIEAQASALYHKIEPNLVENLEDGPKENFGDNLEVDPVIDIRDDLEEDPKQEW</sequence>
<evidence type="ECO:0000313" key="2">
    <source>
        <dbReference type="Proteomes" id="UP001630127"/>
    </source>
</evidence>
<reference evidence="1 2" key="1">
    <citation type="submission" date="2024-11" db="EMBL/GenBank/DDBJ databases">
        <title>A near-complete genome assembly of Cinchona calisaya.</title>
        <authorList>
            <person name="Lian D.C."/>
            <person name="Zhao X.W."/>
            <person name="Wei L."/>
        </authorList>
    </citation>
    <scope>NUCLEOTIDE SEQUENCE [LARGE SCALE GENOMIC DNA]</scope>
    <source>
        <tissue evidence="1">Nenye</tissue>
    </source>
</reference>
<comment type="caution">
    <text evidence="1">The sequence shown here is derived from an EMBL/GenBank/DDBJ whole genome shotgun (WGS) entry which is preliminary data.</text>
</comment>
<keyword evidence="2" id="KW-1185">Reference proteome</keyword>
<dbReference type="EMBL" id="JBJUIK010000007">
    <property type="protein sequence ID" value="KAL3522460.1"/>
    <property type="molecule type" value="Genomic_DNA"/>
</dbReference>
<name>A0ABD2ZVV0_9GENT</name>
<protein>
    <submittedName>
        <fullName evidence="1">Uncharacterized protein</fullName>
    </submittedName>
</protein>
<gene>
    <name evidence="1" type="ORF">ACH5RR_015294</name>
</gene>
<dbReference type="Proteomes" id="UP001630127">
    <property type="component" value="Unassembled WGS sequence"/>
</dbReference>
<proteinExistence type="predicted"/>
<organism evidence="1 2">
    <name type="scientific">Cinchona calisaya</name>
    <dbReference type="NCBI Taxonomy" id="153742"/>
    <lineage>
        <taxon>Eukaryota</taxon>
        <taxon>Viridiplantae</taxon>
        <taxon>Streptophyta</taxon>
        <taxon>Embryophyta</taxon>
        <taxon>Tracheophyta</taxon>
        <taxon>Spermatophyta</taxon>
        <taxon>Magnoliopsida</taxon>
        <taxon>eudicotyledons</taxon>
        <taxon>Gunneridae</taxon>
        <taxon>Pentapetalae</taxon>
        <taxon>asterids</taxon>
        <taxon>lamiids</taxon>
        <taxon>Gentianales</taxon>
        <taxon>Rubiaceae</taxon>
        <taxon>Cinchonoideae</taxon>
        <taxon>Cinchoneae</taxon>
        <taxon>Cinchona</taxon>
    </lineage>
</organism>
<accession>A0ABD2ZVV0</accession>
<dbReference type="AlphaFoldDB" id="A0ABD2ZVV0"/>
<evidence type="ECO:0000313" key="1">
    <source>
        <dbReference type="EMBL" id="KAL3522460.1"/>
    </source>
</evidence>